<dbReference type="AlphaFoldDB" id="A0A812IHF7"/>
<dbReference type="PANTHER" id="PTHR43248:SF3">
    <property type="entry name" value="AB HYDROLASE-1 DOMAIN-CONTAINING PROTEIN"/>
    <property type="match status" value="1"/>
</dbReference>
<dbReference type="EMBL" id="CAJNDS010000242">
    <property type="protein sequence ID" value="CAE7032954.1"/>
    <property type="molecule type" value="Genomic_DNA"/>
</dbReference>
<dbReference type="SUPFAM" id="SSF53474">
    <property type="entry name" value="alpha/beta-Hydrolases"/>
    <property type="match status" value="1"/>
</dbReference>
<feature type="region of interest" description="Disordered" evidence="3">
    <location>
        <begin position="15"/>
        <end position="53"/>
    </location>
</feature>
<evidence type="ECO:0000313" key="6">
    <source>
        <dbReference type="Proteomes" id="UP000604046"/>
    </source>
</evidence>
<feature type="domain" description="AB hydrolase-1" evidence="4">
    <location>
        <begin position="423"/>
        <end position="671"/>
    </location>
</feature>
<dbReference type="InterPro" id="IPR051601">
    <property type="entry name" value="Serine_prot/Carboxylest_S33"/>
</dbReference>
<dbReference type="Pfam" id="PF12697">
    <property type="entry name" value="Abhydrolase_6"/>
    <property type="match status" value="1"/>
</dbReference>
<organism evidence="5 6">
    <name type="scientific">Symbiodinium natans</name>
    <dbReference type="NCBI Taxonomy" id="878477"/>
    <lineage>
        <taxon>Eukaryota</taxon>
        <taxon>Sar</taxon>
        <taxon>Alveolata</taxon>
        <taxon>Dinophyceae</taxon>
        <taxon>Suessiales</taxon>
        <taxon>Symbiodiniaceae</taxon>
        <taxon>Symbiodinium</taxon>
    </lineage>
</organism>
<reference evidence="5" key="1">
    <citation type="submission" date="2021-02" db="EMBL/GenBank/DDBJ databases">
        <authorList>
            <person name="Dougan E. K."/>
            <person name="Rhodes N."/>
            <person name="Thang M."/>
            <person name="Chan C."/>
        </authorList>
    </citation>
    <scope>NUCLEOTIDE SEQUENCE</scope>
</reference>
<gene>
    <name evidence="5" type="primary">ABHD11</name>
    <name evidence="5" type="ORF">SNAT2548_LOCUS3956</name>
</gene>
<feature type="region of interest" description="Disordered" evidence="3">
    <location>
        <begin position="280"/>
        <end position="304"/>
    </location>
</feature>
<dbReference type="Gene3D" id="3.40.50.1820">
    <property type="entry name" value="alpha/beta hydrolase"/>
    <property type="match status" value="1"/>
</dbReference>
<evidence type="ECO:0000256" key="2">
    <source>
        <dbReference type="ARBA" id="ARBA00022801"/>
    </source>
</evidence>
<dbReference type="GO" id="GO:0016787">
    <property type="term" value="F:hydrolase activity"/>
    <property type="evidence" value="ECO:0007669"/>
    <property type="project" value="UniProtKB-KW"/>
</dbReference>
<protein>
    <submittedName>
        <fullName evidence="5">ABHD11 protein</fullName>
    </submittedName>
</protein>
<accession>A0A812IHF7</accession>
<evidence type="ECO:0000256" key="3">
    <source>
        <dbReference type="SAM" id="MobiDB-lite"/>
    </source>
</evidence>
<comment type="caution">
    <text evidence="5">The sequence shown here is derived from an EMBL/GenBank/DDBJ whole genome shotgun (WGS) entry which is preliminary data.</text>
</comment>
<proteinExistence type="inferred from homology"/>
<evidence type="ECO:0000259" key="4">
    <source>
        <dbReference type="Pfam" id="PF12697"/>
    </source>
</evidence>
<feature type="region of interest" description="Disordered" evidence="3">
    <location>
        <begin position="195"/>
        <end position="216"/>
    </location>
</feature>
<dbReference type="InterPro" id="IPR029058">
    <property type="entry name" value="AB_hydrolase_fold"/>
</dbReference>
<dbReference type="InterPro" id="IPR000073">
    <property type="entry name" value="AB_hydrolase_1"/>
</dbReference>
<evidence type="ECO:0000313" key="5">
    <source>
        <dbReference type="EMBL" id="CAE7032954.1"/>
    </source>
</evidence>
<keyword evidence="6" id="KW-1185">Reference proteome</keyword>
<dbReference type="Proteomes" id="UP000604046">
    <property type="component" value="Unassembled WGS sequence"/>
</dbReference>
<name>A0A812IHF7_9DINO</name>
<sequence length="685" mass="74280">MAGSDLFKRVAIPLDDPFGKCSESQALVSEPRPAPQEKSNESKASQPEGAQASKLLGSERRVSIVSINVSGGREVCNGAYKFDGLHQGKPLFKSDKGAIIYFQRFWKINAAYKTSSWMYSLPDSRAALPPEGEWTREGSCDMTSGSAPTVTLLDEPFKSLGEQGNSLRLEGGRSVLKREENKSWRWIELPVYEGAPKPAAKPPAKDADSSAEARVSAEAVPSLEDLCAQLDAEETADRLNFGMFGNVEESGEESSSLPASGYFSSDMIRQMGQGLLVQLSQGQREGQPAASTSPGADEPPWPLEQPRVGMAARLTRSDASASASFQAAKKMGKKRGWLRRGNEAKSVENRYSHVGASSSCWSLAFSRQIRVRKHSMAFAPSATSLARRALARHEGALNRRGFAVLSHSWTGGQRPSGAPKVCVMMHGILGSKSNWNTPARRLLQQIGEQGWRILQLDHRGHGRSPAGSAPHNLEACKDDVLETLEAAGVSQAELVLCGHSFGGKVALALLRALSAEGRPPKRTWIFDSVPGRPAESSEEEERRLQSVNFVLGAVASAAARRFDSRGDLVAVLQAEYGLTQPVAEWIAQSVRQVPDGVALSYDMQAVRELYEAYRSTDMWDLLQKGNAEIGVVVAGRNRQSWGPENLERLKQCHEGVQVVTLENAGHNVHVDDLPGLLSAITPSFA</sequence>
<dbReference type="PANTHER" id="PTHR43248">
    <property type="entry name" value="2-SUCCINYL-6-HYDROXY-2,4-CYCLOHEXADIENE-1-CARBOXYLATE SYNTHASE"/>
    <property type="match status" value="1"/>
</dbReference>
<keyword evidence="2" id="KW-0378">Hydrolase</keyword>
<comment type="similarity">
    <text evidence="1">Belongs to the peptidase S33 family.</text>
</comment>
<evidence type="ECO:0000256" key="1">
    <source>
        <dbReference type="ARBA" id="ARBA00010088"/>
    </source>
</evidence>
<dbReference type="OrthoDB" id="8119704at2759"/>